<evidence type="ECO:0000256" key="2">
    <source>
        <dbReference type="PROSITE-ProRule" id="PRU00335"/>
    </source>
</evidence>
<feature type="region of interest" description="Disordered" evidence="3">
    <location>
        <begin position="124"/>
        <end position="155"/>
    </location>
</feature>
<keyword evidence="6" id="KW-1185">Reference proteome</keyword>
<feature type="region of interest" description="Disordered" evidence="3">
    <location>
        <begin position="240"/>
        <end position="269"/>
    </location>
</feature>
<dbReference type="SUPFAM" id="SSF46689">
    <property type="entry name" value="Homeodomain-like"/>
    <property type="match status" value="1"/>
</dbReference>
<dbReference type="Proteomes" id="UP000642509">
    <property type="component" value="Unassembled WGS sequence"/>
</dbReference>
<dbReference type="PANTHER" id="PTHR30055:SF160">
    <property type="entry name" value="TRANSCRIPTIONAL REGULATORY PROTEIN (PROBABLY ASNC-FAMILY)-RELATED"/>
    <property type="match status" value="1"/>
</dbReference>
<dbReference type="PROSITE" id="PS50977">
    <property type="entry name" value="HTH_TETR_2"/>
    <property type="match status" value="1"/>
</dbReference>
<dbReference type="EMBL" id="BMLQ01000008">
    <property type="protein sequence ID" value="GGO48153.1"/>
    <property type="molecule type" value="Genomic_DNA"/>
</dbReference>
<evidence type="ECO:0000259" key="4">
    <source>
        <dbReference type="PROSITE" id="PS50977"/>
    </source>
</evidence>
<comment type="caution">
    <text evidence="5">The sequence shown here is derived from an EMBL/GenBank/DDBJ whole genome shotgun (WGS) entry which is preliminary data.</text>
</comment>
<evidence type="ECO:0000256" key="3">
    <source>
        <dbReference type="SAM" id="MobiDB-lite"/>
    </source>
</evidence>
<organism evidence="5 6">
    <name type="scientific">Citricoccus zhacaiensis</name>
    <dbReference type="NCBI Taxonomy" id="489142"/>
    <lineage>
        <taxon>Bacteria</taxon>
        <taxon>Bacillati</taxon>
        <taxon>Actinomycetota</taxon>
        <taxon>Actinomycetes</taxon>
        <taxon>Micrococcales</taxon>
        <taxon>Micrococcaceae</taxon>
        <taxon>Citricoccus</taxon>
    </lineage>
</organism>
<accession>A0ABQ2MB80</accession>
<keyword evidence="1 2" id="KW-0238">DNA-binding</keyword>
<reference evidence="6" key="1">
    <citation type="journal article" date="2019" name="Int. J. Syst. Evol. Microbiol.">
        <title>The Global Catalogue of Microorganisms (GCM) 10K type strain sequencing project: providing services to taxonomists for standard genome sequencing and annotation.</title>
        <authorList>
            <consortium name="The Broad Institute Genomics Platform"/>
            <consortium name="The Broad Institute Genome Sequencing Center for Infectious Disease"/>
            <person name="Wu L."/>
            <person name="Ma J."/>
        </authorList>
    </citation>
    <scope>NUCLEOTIDE SEQUENCE [LARGE SCALE GENOMIC DNA]</scope>
    <source>
        <strain evidence="6">CGMCC 1.7064</strain>
    </source>
</reference>
<feature type="DNA-binding region" description="H-T-H motif" evidence="2">
    <location>
        <begin position="45"/>
        <end position="64"/>
    </location>
</feature>
<feature type="compositionally biased region" description="Low complexity" evidence="3">
    <location>
        <begin position="260"/>
        <end position="269"/>
    </location>
</feature>
<name>A0ABQ2MB80_9MICC</name>
<dbReference type="InterPro" id="IPR009057">
    <property type="entry name" value="Homeodomain-like_sf"/>
</dbReference>
<dbReference type="Pfam" id="PF00440">
    <property type="entry name" value="TetR_N"/>
    <property type="match status" value="1"/>
</dbReference>
<dbReference type="InterPro" id="IPR050109">
    <property type="entry name" value="HTH-type_TetR-like_transc_reg"/>
</dbReference>
<protein>
    <submittedName>
        <fullName evidence="5">TetR family transcriptional regulator</fullName>
    </submittedName>
</protein>
<sequence>MNTAVKDADTPDGRATRWDEHRLQRRAELIRAARHAVHDLGPQASMGDIATHAGTSKSVFYRYFGDKNGLQAAVGERAIDFMERELLAAAETSDNALEGLYAMVSVYLRLAESSPHVYAFSTRLPPETSEATEGSTSSGPSGSASGPSSSGGQPAAMADFFERIATVMDVHFRDYLRQQGRRPSADSATWYWPRAAIGMVRSAGESWLSTPPGADRPDAARLARKITAWLTVGLSGTYAAVDLPDQPDHHVHPVRPPSTEPSTPEQEQS</sequence>
<proteinExistence type="predicted"/>
<dbReference type="InterPro" id="IPR001647">
    <property type="entry name" value="HTH_TetR"/>
</dbReference>
<dbReference type="PANTHER" id="PTHR30055">
    <property type="entry name" value="HTH-TYPE TRANSCRIPTIONAL REGULATOR RUTR"/>
    <property type="match status" value="1"/>
</dbReference>
<feature type="compositionally biased region" description="Low complexity" evidence="3">
    <location>
        <begin position="126"/>
        <end position="152"/>
    </location>
</feature>
<evidence type="ECO:0000313" key="6">
    <source>
        <dbReference type="Proteomes" id="UP000642509"/>
    </source>
</evidence>
<evidence type="ECO:0000313" key="5">
    <source>
        <dbReference type="EMBL" id="GGO48153.1"/>
    </source>
</evidence>
<gene>
    <name evidence="5" type="ORF">GCM10010977_27080</name>
</gene>
<dbReference type="Gene3D" id="1.10.357.10">
    <property type="entry name" value="Tetracycline Repressor, domain 2"/>
    <property type="match status" value="1"/>
</dbReference>
<dbReference type="RefSeq" id="WP_229672679.1">
    <property type="nucleotide sequence ID" value="NZ_BAAAOU010000007.1"/>
</dbReference>
<evidence type="ECO:0000256" key="1">
    <source>
        <dbReference type="ARBA" id="ARBA00023125"/>
    </source>
</evidence>
<feature type="domain" description="HTH tetR-type" evidence="4">
    <location>
        <begin position="23"/>
        <end position="82"/>
    </location>
</feature>